<evidence type="ECO:0000256" key="4">
    <source>
        <dbReference type="SAM" id="MobiDB-lite"/>
    </source>
</evidence>
<dbReference type="PANTHER" id="PTHR46231:SF1">
    <property type="entry name" value="ANKYRIN REPEAT AND BTB_POZ DOMAIN-CONTAINING PROTEIN 1"/>
    <property type="match status" value="1"/>
</dbReference>
<dbReference type="InterPro" id="IPR036770">
    <property type="entry name" value="Ankyrin_rpt-contain_sf"/>
</dbReference>
<dbReference type="InterPro" id="IPR011333">
    <property type="entry name" value="SKP1/BTB/POZ_sf"/>
</dbReference>
<dbReference type="OMA" id="MIRESAY"/>
<proteinExistence type="predicted"/>
<dbReference type="SUPFAM" id="SSF54695">
    <property type="entry name" value="POZ domain"/>
    <property type="match status" value="2"/>
</dbReference>
<evidence type="ECO:0000259" key="5">
    <source>
        <dbReference type="PROSITE" id="PS50097"/>
    </source>
</evidence>
<dbReference type="AlphaFoldDB" id="A0A0G4ELH5"/>
<keyword evidence="2 3" id="KW-0040">ANK repeat</keyword>
<dbReference type="CDD" id="cd18497">
    <property type="entry name" value="BACK_ABTB1_BPOZ"/>
    <property type="match status" value="1"/>
</dbReference>
<dbReference type="PROSITE" id="PS50097">
    <property type="entry name" value="BTB"/>
    <property type="match status" value="2"/>
</dbReference>
<feature type="domain" description="BTB" evidence="5">
    <location>
        <begin position="322"/>
        <end position="434"/>
    </location>
</feature>
<evidence type="ECO:0000256" key="2">
    <source>
        <dbReference type="ARBA" id="ARBA00023043"/>
    </source>
</evidence>
<dbReference type="InterPro" id="IPR000210">
    <property type="entry name" value="BTB/POZ_dom"/>
</dbReference>
<keyword evidence="1" id="KW-0677">Repeat</keyword>
<feature type="compositionally biased region" description="Basic and acidic residues" evidence="4">
    <location>
        <begin position="676"/>
        <end position="687"/>
    </location>
</feature>
<evidence type="ECO:0000313" key="7">
    <source>
        <dbReference type="Proteomes" id="UP000041254"/>
    </source>
</evidence>
<feature type="compositionally biased region" description="Low complexity" evidence="4">
    <location>
        <begin position="621"/>
        <end position="642"/>
    </location>
</feature>
<dbReference type="PROSITE" id="PS50297">
    <property type="entry name" value="ANK_REP_REGION"/>
    <property type="match status" value="1"/>
</dbReference>
<sequence>MVQQQKPHRLDDFCIACRTGNMELVRHFVEEEKYNINVRDQWDATPLYYACFAGHLDTVMYLLEKGAKCQPGTFDGERCMYGALTDQIRNLLAQYKQTTSSAQRDRYSETWRELFERSPLADLHFTVAGQGVPTFLARASPSSEAFRVHVEELEGQNGWESGAGERGLIHAHKLVLMARSHYLRRTLQKEQHRRRCVINVLSKYSISWSTYFEVIKWLYTERLEVPLASVPEVLKAANIMKLDALKKAVLEEKQVGEKFQKGHMKKLLHRPVSVVLDPSPAYPFSMASAMRPVVKAILTHASHEHRGSPRSPPLHGDLLSTCDLTVEVHNELEKPMRFRCHRLMFESRAEYFQTLFASHFCEVGAAGAVGVNVSAGSSQSGSFSSNTTQDSRLAVDADKWSARPMLTVHLSSVSLLGFSLLLEYLYTDTVLHHEVRCELNEAAFRKCDTALIELLDIASLYMLPGLKATCGSVLACHITLGNVCSLYHLSDLLRVDRLLHQASRFMALNLDSLLYPSAPESSALPTASPSSAEGRLTCHQDFVRLVRASAATIQNREDVDTIPVIDDIMEALADIYGISKEEQQETSPTAGNRQRAKGGGSTRRGKKERPAADKDAREAAPTDSLPSEPSTSSAPPLPTAASSKDERQPPSQPSERPTEPAGAASSERDDEEDVQEREGGTKDRESQRAVYEMCASKIDDFLCTLNLNV</sequence>
<keyword evidence="7" id="KW-1185">Reference proteome</keyword>
<dbReference type="Pfam" id="PF00651">
    <property type="entry name" value="BTB"/>
    <property type="match status" value="1"/>
</dbReference>
<name>A0A0G4ELH5_VITBC</name>
<dbReference type="Gene3D" id="3.30.710.10">
    <property type="entry name" value="Potassium Channel Kv1.1, Chain A"/>
    <property type="match status" value="2"/>
</dbReference>
<dbReference type="SUPFAM" id="SSF48403">
    <property type="entry name" value="Ankyrin repeat"/>
    <property type="match status" value="1"/>
</dbReference>
<dbReference type="PROSITE" id="PS50088">
    <property type="entry name" value="ANK_REPEAT"/>
    <property type="match status" value="1"/>
</dbReference>
<dbReference type="STRING" id="1169540.A0A0G4ELH5"/>
<accession>A0A0G4ELH5</accession>
<dbReference type="GO" id="GO:0000151">
    <property type="term" value="C:ubiquitin ligase complex"/>
    <property type="evidence" value="ECO:0007669"/>
    <property type="project" value="TreeGrafter"/>
</dbReference>
<dbReference type="EMBL" id="CDMY01000261">
    <property type="protein sequence ID" value="CEL98026.1"/>
    <property type="molecule type" value="Genomic_DNA"/>
</dbReference>
<dbReference type="Gene3D" id="1.25.40.20">
    <property type="entry name" value="Ankyrin repeat-containing domain"/>
    <property type="match status" value="1"/>
</dbReference>
<feature type="region of interest" description="Disordered" evidence="4">
    <location>
        <begin position="581"/>
        <end position="688"/>
    </location>
</feature>
<dbReference type="GO" id="GO:0005737">
    <property type="term" value="C:cytoplasm"/>
    <property type="evidence" value="ECO:0007669"/>
    <property type="project" value="TreeGrafter"/>
</dbReference>
<dbReference type="SMART" id="SM00225">
    <property type="entry name" value="BTB"/>
    <property type="match status" value="2"/>
</dbReference>
<dbReference type="CDD" id="cd18186">
    <property type="entry name" value="BTB_POZ_ZBTB_KLHL-like"/>
    <property type="match status" value="1"/>
</dbReference>
<dbReference type="InterPro" id="IPR002110">
    <property type="entry name" value="Ankyrin_rpt"/>
</dbReference>
<feature type="domain" description="BTB" evidence="5">
    <location>
        <begin position="169"/>
        <end position="227"/>
    </location>
</feature>
<dbReference type="Pfam" id="PF12796">
    <property type="entry name" value="Ank_2"/>
    <property type="match status" value="1"/>
</dbReference>
<protein>
    <recommendedName>
        <fullName evidence="5">BTB domain-containing protein</fullName>
    </recommendedName>
</protein>
<dbReference type="OrthoDB" id="684045at2759"/>
<feature type="compositionally biased region" description="Basic and acidic residues" evidence="4">
    <location>
        <begin position="608"/>
        <end position="620"/>
    </location>
</feature>
<dbReference type="PANTHER" id="PTHR46231">
    <property type="entry name" value="ANKYRIN REPEAT AND BTB/POZ DOMAIN-CONTAINING PROTEIN 1"/>
    <property type="match status" value="1"/>
</dbReference>
<evidence type="ECO:0000313" key="6">
    <source>
        <dbReference type="EMBL" id="CEL98026.1"/>
    </source>
</evidence>
<dbReference type="VEuPathDB" id="CryptoDB:Vbra_7803"/>
<evidence type="ECO:0000256" key="3">
    <source>
        <dbReference type="PROSITE-ProRule" id="PRU00023"/>
    </source>
</evidence>
<organism evidence="6 7">
    <name type="scientific">Vitrella brassicaformis (strain CCMP3155)</name>
    <dbReference type="NCBI Taxonomy" id="1169540"/>
    <lineage>
        <taxon>Eukaryota</taxon>
        <taxon>Sar</taxon>
        <taxon>Alveolata</taxon>
        <taxon>Colpodellida</taxon>
        <taxon>Vitrellaceae</taxon>
        <taxon>Vitrella</taxon>
    </lineage>
</organism>
<feature type="repeat" description="ANK" evidence="3">
    <location>
        <begin position="42"/>
        <end position="67"/>
    </location>
</feature>
<reference evidence="6 7" key="1">
    <citation type="submission" date="2014-11" db="EMBL/GenBank/DDBJ databases">
        <authorList>
            <person name="Zhu J."/>
            <person name="Qi W."/>
            <person name="Song R."/>
        </authorList>
    </citation>
    <scope>NUCLEOTIDE SEQUENCE [LARGE SCALE GENOMIC DNA]</scope>
</reference>
<gene>
    <name evidence="6" type="ORF">Vbra_7803</name>
</gene>
<dbReference type="InterPro" id="IPR044515">
    <property type="entry name" value="ABTB1"/>
</dbReference>
<dbReference type="SMART" id="SM00248">
    <property type="entry name" value="ANK"/>
    <property type="match status" value="2"/>
</dbReference>
<dbReference type="Proteomes" id="UP000041254">
    <property type="component" value="Unassembled WGS sequence"/>
</dbReference>
<evidence type="ECO:0000256" key="1">
    <source>
        <dbReference type="ARBA" id="ARBA00022737"/>
    </source>
</evidence>
<dbReference type="InParanoid" id="A0A0G4ELH5"/>